<feature type="domain" description="DUF7661" evidence="1">
    <location>
        <begin position="1"/>
        <end position="72"/>
    </location>
</feature>
<dbReference type="InterPro" id="IPR056078">
    <property type="entry name" value="DUF7661"/>
</dbReference>
<dbReference type="EMBL" id="JMPR01000034">
    <property type="protein sequence ID" value="KFD19060.1"/>
    <property type="molecule type" value="Genomic_DNA"/>
</dbReference>
<evidence type="ECO:0000313" key="3">
    <source>
        <dbReference type="Proteomes" id="UP000028602"/>
    </source>
</evidence>
<proteinExistence type="predicted"/>
<dbReference type="AlphaFoldDB" id="A0A085JF14"/>
<keyword evidence="3" id="KW-1185">Reference proteome</keyword>
<dbReference type="Pfam" id="PF24697">
    <property type="entry name" value="DUF7661"/>
    <property type="match status" value="1"/>
</dbReference>
<evidence type="ECO:0000313" key="2">
    <source>
        <dbReference type="EMBL" id="KFD19060.1"/>
    </source>
</evidence>
<dbReference type="OrthoDB" id="8758505at2"/>
<protein>
    <recommendedName>
        <fullName evidence="1">DUF7661 domain-containing protein</fullName>
    </recommendedName>
</protein>
<sequence length="72" mass="8923">MLIYSVFGRYIGVRREQNRWQVFRIDMTERKYSRLRECVIPDTLTEDEIPRWLDDIFHESATEKYPEIIRIE</sequence>
<dbReference type="eggNOG" id="ENOG50331S8">
    <property type="taxonomic scope" value="Bacteria"/>
</dbReference>
<gene>
    <name evidence="2" type="ORF">GTPT_1998</name>
</gene>
<comment type="caution">
    <text evidence="2">The sequence shown here is derived from an EMBL/GenBank/DDBJ whole genome shotgun (WGS) entry which is preliminary data.</text>
</comment>
<reference evidence="2 3" key="1">
    <citation type="submission" date="2014-05" db="EMBL/GenBank/DDBJ databases">
        <title>ATOL: Assembling a taxonomically balanced genome-scale reconstruction of the evolutionary history of the Enterobacteriaceae.</title>
        <authorList>
            <person name="Plunkett G.III."/>
            <person name="Neeno-Eckwall E.C."/>
            <person name="Glasner J.D."/>
            <person name="Perna N.T."/>
        </authorList>
    </citation>
    <scope>NUCLEOTIDE SEQUENCE [LARGE SCALE GENOMIC DNA]</scope>
    <source>
        <strain evidence="2 3">ATCC 33301</strain>
    </source>
</reference>
<dbReference type="Proteomes" id="UP000028602">
    <property type="component" value="Unassembled WGS sequence"/>
</dbReference>
<accession>A0A085JF14</accession>
<name>A0A085JF14_9GAMM</name>
<organism evidence="2 3">
    <name type="scientific">Tatumella ptyseos ATCC 33301</name>
    <dbReference type="NCBI Taxonomy" id="1005995"/>
    <lineage>
        <taxon>Bacteria</taxon>
        <taxon>Pseudomonadati</taxon>
        <taxon>Pseudomonadota</taxon>
        <taxon>Gammaproteobacteria</taxon>
        <taxon>Enterobacterales</taxon>
        <taxon>Erwiniaceae</taxon>
        <taxon>Tatumella</taxon>
    </lineage>
</organism>
<evidence type="ECO:0000259" key="1">
    <source>
        <dbReference type="Pfam" id="PF24697"/>
    </source>
</evidence>
<dbReference type="RefSeq" id="WP_025902066.1">
    <property type="nucleotide sequence ID" value="NZ_ATMJ01000068.1"/>
</dbReference>